<protein>
    <submittedName>
        <fullName evidence="1">Uncharacterized protein</fullName>
    </submittedName>
</protein>
<keyword evidence="2" id="KW-1185">Reference proteome</keyword>
<sequence length="96" mass="10926">MIGDFRWNDDFLGVQEYGYMCVSTMDAEYSAASGVVTDLGTFERVRSEDQNVDGRRTQLKNAKHVDVKIKLVTNCLNIMEIRTKEMPADLMTKAKD</sequence>
<dbReference type="Proteomes" id="UP001163321">
    <property type="component" value="Chromosome 4"/>
</dbReference>
<proteinExistence type="predicted"/>
<reference evidence="1 2" key="1">
    <citation type="journal article" date="2022" name="bioRxiv">
        <title>The genome of the oomycete Peronosclerospora sorghi, a cosmopolitan pathogen of maize and sorghum, is inflated with dispersed pseudogenes.</title>
        <authorList>
            <person name="Fletcher K."/>
            <person name="Martin F."/>
            <person name="Isakeit T."/>
            <person name="Cavanaugh K."/>
            <person name="Magill C."/>
            <person name="Michelmore R."/>
        </authorList>
    </citation>
    <scope>NUCLEOTIDE SEQUENCE [LARGE SCALE GENOMIC DNA]</scope>
    <source>
        <strain evidence="1">P6</strain>
    </source>
</reference>
<comment type="caution">
    <text evidence="1">The sequence shown here is derived from an EMBL/GenBank/DDBJ whole genome shotgun (WGS) entry which is preliminary data.</text>
</comment>
<evidence type="ECO:0000313" key="2">
    <source>
        <dbReference type="Proteomes" id="UP001163321"/>
    </source>
</evidence>
<dbReference type="EMBL" id="CM047583">
    <property type="protein sequence ID" value="KAI9912634.1"/>
    <property type="molecule type" value="Genomic_DNA"/>
</dbReference>
<evidence type="ECO:0000313" key="1">
    <source>
        <dbReference type="EMBL" id="KAI9912634.1"/>
    </source>
</evidence>
<organism evidence="1 2">
    <name type="scientific">Peronosclerospora sorghi</name>
    <dbReference type="NCBI Taxonomy" id="230839"/>
    <lineage>
        <taxon>Eukaryota</taxon>
        <taxon>Sar</taxon>
        <taxon>Stramenopiles</taxon>
        <taxon>Oomycota</taxon>
        <taxon>Peronosporomycetes</taxon>
        <taxon>Peronosporales</taxon>
        <taxon>Peronosporaceae</taxon>
        <taxon>Peronosclerospora</taxon>
    </lineage>
</organism>
<accession>A0ACC0W3H2</accession>
<name>A0ACC0W3H2_9STRA</name>
<gene>
    <name evidence="1" type="ORF">PsorP6_005419</name>
</gene>